<dbReference type="GO" id="GO:0001525">
    <property type="term" value="P:angiogenesis"/>
    <property type="evidence" value="ECO:0007669"/>
    <property type="project" value="UniProtKB-KW"/>
</dbReference>
<evidence type="ECO:0000256" key="29">
    <source>
        <dbReference type="SAM" id="MobiDB-lite"/>
    </source>
</evidence>
<evidence type="ECO:0000256" key="23">
    <source>
        <dbReference type="ARBA" id="ARBA00023136"/>
    </source>
</evidence>
<evidence type="ECO:0000256" key="4">
    <source>
        <dbReference type="ARBA" id="ARBA00004648"/>
    </source>
</evidence>
<sequence>MVVVTTGTGGAHKIYLISGKQSAGSGAADGRFSRSVSVVLPPSGNQASSDTDSQGSGPPQRKRQRLTHLSPEEKSLRRKLKNRVAAQTARDRKKAKMGELEQQVSELELENQKLHLENKLLREKTKSLMSENQEFRQRLGLDTLDVQEKFQNAPSSVDAVSTVIGSSESAALRLRVPLQKVQAQHSSKLRSSNWMCAVMALQVLSLISSWAFWTSLTQNCCSGVAPWTRTPCRSWTGSNQIQYPPPLIQMWGPHRQGWKALMN</sequence>
<evidence type="ECO:0000259" key="30">
    <source>
        <dbReference type="PROSITE" id="PS50217"/>
    </source>
</evidence>
<evidence type="ECO:0000256" key="1">
    <source>
        <dbReference type="ARBA" id="ARBA00004123"/>
    </source>
</evidence>
<evidence type="ECO:0000256" key="20">
    <source>
        <dbReference type="ARBA" id="ARBA00023015"/>
    </source>
</evidence>
<proteinExistence type="inferred from homology"/>
<dbReference type="GO" id="GO:0006915">
    <property type="term" value="P:apoptotic process"/>
    <property type="evidence" value="ECO:0007669"/>
    <property type="project" value="UniProtKB-KW"/>
</dbReference>
<dbReference type="SMART" id="SM00338">
    <property type="entry name" value="BRLZ"/>
    <property type="match status" value="1"/>
</dbReference>
<dbReference type="CDD" id="cd14691">
    <property type="entry name" value="bZIP_XBP1"/>
    <property type="match status" value="1"/>
</dbReference>
<evidence type="ECO:0000256" key="5">
    <source>
        <dbReference type="ARBA" id="ARBA00007163"/>
    </source>
</evidence>
<keyword evidence="27" id="KW-0539">Nucleus</keyword>
<dbReference type="GO" id="GO:0043066">
    <property type="term" value="P:negative regulation of apoptotic process"/>
    <property type="evidence" value="ECO:0007669"/>
    <property type="project" value="UniProtKB-ARBA"/>
</dbReference>
<evidence type="ECO:0000256" key="26">
    <source>
        <dbReference type="ARBA" id="ARBA00023230"/>
    </source>
</evidence>
<evidence type="ECO:0000256" key="17">
    <source>
        <dbReference type="ARBA" id="ARBA00022968"/>
    </source>
</evidence>
<keyword evidence="21" id="KW-0346">Stress response</keyword>
<evidence type="ECO:0000256" key="14">
    <source>
        <dbReference type="ARBA" id="ARBA00022782"/>
    </source>
</evidence>
<dbReference type="AlphaFoldDB" id="A0A3B3QLW9"/>
<evidence type="ECO:0000256" key="7">
    <source>
        <dbReference type="ARBA" id="ARBA00022490"/>
    </source>
</evidence>
<comment type="subcellular location">
    <subcellularLocation>
        <location evidence="3">Cytoplasm</location>
    </subcellularLocation>
    <subcellularLocation>
        <location evidence="2">Endoplasmic reticulum membrane</location>
        <topology evidence="2">Peripheral membrane protein</topology>
    </subcellularLocation>
    <subcellularLocation>
        <location evidence="4">Endoplasmic reticulum membrane</location>
        <topology evidence="4">Single-pass type II membrane protein</topology>
    </subcellularLocation>
    <subcellularLocation>
        <location evidence="1">Nucleus</location>
    </subcellularLocation>
</comment>
<keyword evidence="12" id="KW-0812">Transmembrane</keyword>
<dbReference type="GO" id="GO:0005789">
    <property type="term" value="C:endoplasmic reticulum membrane"/>
    <property type="evidence" value="ECO:0007669"/>
    <property type="project" value="UniProtKB-SubCell"/>
</dbReference>
<reference evidence="31" key="1">
    <citation type="submission" date="2025-08" db="UniProtKB">
        <authorList>
            <consortium name="Ensembl"/>
        </authorList>
    </citation>
    <scope>IDENTIFICATION</scope>
</reference>
<dbReference type="SUPFAM" id="SSF57959">
    <property type="entry name" value="Leucine zipper domain"/>
    <property type="match status" value="1"/>
</dbReference>
<evidence type="ECO:0000313" key="32">
    <source>
        <dbReference type="Proteomes" id="UP000261540"/>
    </source>
</evidence>
<evidence type="ECO:0000256" key="10">
    <source>
        <dbReference type="ARBA" id="ARBA00022657"/>
    </source>
</evidence>
<feature type="compositionally biased region" description="Polar residues" evidence="29">
    <location>
        <begin position="43"/>
        <end position="57"/>
    </location>
</feature>
<evidence type="ECO:0000256" key="11">
    <source>
        <dbReference type="ARBA" id="ARBA00022685"/>
    </source>
</evidence>
<keyword evidence="25" id="KW-0804">Transcription</keyword>
<reference evidence="31" key="2">
    <citation type="submission" date="2025-09" db="UniProtKB">
        <authorList>
            <consortium name="Ensembl"/>
        </authorList>
    </citation>
    <scope>IDENTIFICATION</scope>
</reference>
<keyword evidence="22" id="KW-0238">DNA-binding</keyword>
<keyword evidence="7" id="KW-0963">Cytoplasm</keyword>
<evidence type="ECO:0000256" key="9">
    <source>
        <dbReference type="ARBA" id="ARBA00022553"/>
    </source>
</evidence>
<keyword evidence="20" id="KW-0805">Transcription regulation</keyword>
<keyword evidence="24" id="KW-0010">Activator</keyword>
<organism evidence="31 32">
    <name type="scientific">Paramormyrops kingsleyae</name>
    <dbReference type="NCBI Taxonomy" id="1676925"/>
    <lineage>
        <taxon>Eukaryota</taxon>
        <taxon>Metazoa</taxon>
        <taxon>Chordata</taxon>
        <taxon>Craniata</taxon>
        <taxon>Vertebrata</taxon>
        <taxon>Euteleostomi</taxon>
        <taxon>Actinopterygii</taxon>
        <taxon>Neopterygii</taxon>
        <taxon>Teleostei</taxon>
        <taxon>Osteoglossocephala</taxon>
        <taxon>Osteoglossomorpha</taxon>
        <taxon>Osteoglossiformes</taxon>
        <taxon>Mormyridae</taxon>
        <taxon>Paramormyrops</taxon>
    </lineage>
</organism>
<comment type="similarity">
    <text evidence="5">Belongs to the bZIP family.</text>
</comment>
<protein>
    <recommendedName>
        <fullName evidence="28">X-box-binding protein 1</fullName>
    </recommendedName>
</protein>
<keyword evidence="9" id="KW-0597">Phosphoprotein</keyword>
<keyword evidence="26" id="KW-0834">Unfolded protein response</keyword>
<keyword evidence="11" id="KW-0165">Cleavage on pair of basic residues</keyword>
<accession>A0A3B3QLW9</accession>
<dbReference type="PANTHER" id="PTHR46542:SF1">
    <property type="entry name" value="X-BOX BINDING PROTEIN 1"/>
    <property type="match status" value="1"/>
</dbReference>
<keyword evidence="32" id="KW-1185">Reference proteome</keyword>
<dbReference type="GO" id="GO:0000981">
    <property type="term" value="F:DNA-binding transcription factor activity, RNA polymerase II-specific"/>
    <property type="evidence" value="ECO:0007669"/>
    <property type="project" value="TreeGrafter"/>
</dbReference>
<evidence type="ECO:0000256" key="12">
    <source>
        <dbReference type="ARBA" id="ARBA00022692"/>
    </source>
</evidence>
<evidence type="ECO:0000256" key="24">
    <source>
        <dbReference type="ARBA" id="ARBA00023159"/>
    </source>
</evidence>
<dbReference type="PROSITE" id="PS50217">
    <property type="entry name" value="BZIP"/>
    <property type="match status" value="1"/>
</dbReference>
<evidence type="ECO:0000256" key="18">
    <source>
        <dbReference type="ARBA" id="ARBA00022989"/>
    </source>
</evidence>
<keyword evidence="18" id="KW-1133">Transmembrane helix</keyword>
<evidence type="ECO:0000313" key="31">
    <source>
        <dbReference type="Ensembl" id="ENSPKIP00000007717.1"/>
    </source>
</evidence>
<evidence type="ECO:0000256" key="28">
    <source>
        <dbReference type="ARBA" id="ARBA00040165"/>
    </source>
</evidence>
<evidence type="ECO:0000256" key="19">
    <source>
        <dbReference type="ARBA" id="ARBA00022990"/>
    </source>
</evidence>
<evidence type="ECO:0000256" key="6">
    <source>
        <dbReference type="ARBA" id="ARBA00022473"/>
    </source>
</evidence>
<evidence type="ECO:0000256" key="15">
    <source>
        <dbReference type="ARBA" id="ARBA00022824"/>
    </source>
</evidence>
<evidence type="ECO:0000256" key="25">
    <source>
        <dbReference type="ARBA" id="ARBA00023163"/>
    </source>
</evidence>
<evidence type="ECO:0000256" key="16">
    <source>
        <dbReference type="ARBA" id="ARBA00022843"/>
    </source>
</evidence>
<dbReference type="GO" id="GO:0030154">
    <property type="term" value="P:cell differentiation"/>
    <property type="evidence" value="ECO:0007669"/>
    <property type="project" value="UniProtKB-KW"/>
</dbReference>
<keyword evidence="10" id="KW-0037">Angiogenesis</keyword>
<dbReference type="Ensembl" id="ENSPKIT00000031783.1">
    <property type="protein sequence ID" value="ENSPKIP00000007717.1"/>
    <property type="gene ID" value="ENSPKIG00000023506.1"/>
</dbReference>
<dbReference type="Gene3D" id="1.20.5.170">
    <property type="match status" value="1"/>
</dbReference>
<keyword evidence="17" id="KW-0735">Signal-anchor</keyword>
<evidence type="ECO:0000256" key="21">
    <source>
        <dbReference type="ARBA" id="ARBA00023016"/>
    </source>
</evidence>
<dbReference type="InterPro" id="IPR004827">
    <property type="entry name" value="bZIP"/>
</dbReference>
<keyword evidence="23" id="KW-0472">Membrane</keyword>
<keyword evidence="14" id="KW-0221">Differentiation</keyword>
<evidence type="ECO:0000256" key="13">
    <source>
        <dbReference type="ARBA" id="ARBA00022703"/>
    </source>
</evidence>
<dbReference type="GO" id="GO:0007517">
    <property type="term" value="P:muscle organ development"/>
    <property type="evidence" value="ECO:0007669"/>
    <property type="project" value="UniProtKB-KW"/>
</dbReference>
<dbReference type="InterPro" id="IPR052470">
    <property type="entry name" value="ER_Stress-Reg_TF"/>
</dbReference>
<dbReference type="GO" id="GO:0000977">
    <property type="term" value="F:RNA polymerase II transcription regulatory region sequence-specific DNA binding"/>
    <property type="evidence" value="ECO:0007669"/>
    <property type="project" value="TreeGrafter"/>
</dbReference>
<dbReference type="STRING" id="1676925.ENSPKIP00000007717"/>
<keyword evidence="19" id="KW-0007">Acetylation</keyword>
<keyword evidence="6" id="KW-0217">Developmental protein</keyword>
<dbReference type="GeneTree" id="ENSGT00390000017751"/>
<keyword evidence="15" id="KW-0256">Endoplasmic reticulum</keyword>
<dbReference type="Proteomes" id="UP000261540">
    <property type="component" value="Unplaced"/>
</dbReference>
<evidence type="ECO:0000256" key="22">
    <source>
        <dbReference type="ARBA" id="ARBA00023125"/>
    </source>
</evidence>
<gene>
    <name evidence="31" type="primary">XBP1</name>
</gene>
<dbReference type="GO" id="GO:0005634">
    <property type="term" value="C:nucleus"/>
    <property type="evidence" value="ECO:0007669"/>
    <property type="project" value="UniProtKB-SubCell"/>
</dbReference>
<dbReference type="PANTHER" id="PTHR46542">
    <property type="entry name" value="X-BOX BINDING PROTEIN 1"/>
    <property type="match status" value="1"/>
</dbReference>
<feature type="domain" description="BZIP" evidence="30">
    <location>
        <begin position="72"/>
        <end position="135"/>
    </location>
</feature>
<evidence type="ECO:0000256" key="3">
    <source>
        <dbReference type="ARBA" id="ARBA00004496"/>
    </source>
</evidence>
<dbReference type="PROSITE" id="PS00036">
    <property type="entry name" value="BZIP_BASIC"/>
    <property type="match status" value="1"/>
</dbReference>
<feature type="region of interest" description="Disordered" evidence="29">
    <location>
        <begin position="37"/>
        <end position="99"/>
    </location>
</feature>
<dbReference type="FunFam" id="1.20.5.170:FF:000049">
    <property type="entry name" value="X-box binding protein 1"/>
    <property type="match status" value="1"/>
</dbReference>
<evidence type="ECO:0000256" key="27">
    <source>
        <dbReference type="ARBA" id="ARBA00023242"/>
    </source>
</evidence>
<dbReference type="InterPro" id="IPR046347">
    <property type="entry name" value="bZIP_sf"/>
</dbReference>
<keyword evidence="8" id="KW-0517">Myogenesis</keyword>
<keyword evidence="13" id="KW-0053">Apoptosis</keyword>
<dbReference type="Pfam" id="PF00170">
    <property type="entry name" value="bZIP_1"/>
    <property type="match status" value="1"/>
</dbReference>
<evidence type="ECO:0000256" key="8">
    <source>
        <dbReference type="ARBA" id="ARBA00022541"/>
    </source>
</evidence>
<dbReference type="GO" id="GO:0030968">
    <property type="term" value="P:endoplasmic reticulum unfolded protein response"/>
    <property type="evidence" value="ECO:0007669"/>
    <property type="project" value="UniProtKB-ARBA"/>
</dbReference>
<keyword evidence="16" id="KW-0832">Ubl conjugation</keyword>
<evidence type="ECO:0000256" key="2">
    <source>
        <dbReference type="ARBA" id="ARBA00004406"/>
    </source>
</evidence>
<name>A0A3B3QLW9_9TELE</name>